<keyword evidence="2" id="KW-1185">Reference proteome</keyword>
<dbReference type="Proteomes" id="UP000189940">
    <property type="component" value="Unassembled WGS sequence"/>
</dbReference>
<evidence type="ECO:0000313" key="1">
    <source>
        <dbReference type="EMBL" id="OPH82899.1"/>
    </source>
</evidence>
<gene>
    <name evidence="1" type="ORF">B2M20_10260</name>
</gene>
<dbReference type="AlphaFoldDB" id="A0A1V4HYF7"/>
<protein>
    <submittedName>
        <fullName evidence="1">Uncharacterized protein</fullName>
    </submittedName>
</protein>
<dbReference type="STRING" id="29421.B2M20_10260"/>
<accession>A0A1V4HYF7</accession>
<proteinExistence type="predicted"/>
<evidence type="ECO:0000313" key="2">
    <source>
        <dbReference type="Proteomes" id="UP000189940"/>
    </source>
</evidence>
<organism evidence="1 2">
    <name type="scientific">Nitrobacter vulgaris</name>
    <dbReference type="NCBI Taxonomy" id="29421"/>
    <lineage>
        <taxon>Bacteria</taxon>
        <taxon>Pseudomonadati</taxon>
        <taxon>Pseudomonadota</taxon>
        <taxon>Alphaproteobacteria</taxon>
        <taxon>Hyphomicrobiales</taxon>
        <taxon>Nitrobacteraceae</taxon>
        <taxon>Nitrobacter</taxon>
    </lineage>
</organism>
<sequence length="67" mass="6911">MTVGEAVVGHSFAFGGETMTVGAGVWLGHRQIDATLMGRPGSGGRPLHALALAQKHPSPICQLGDYP</sequence>
<name>A0A1V4HYF7_NITVU</name>
<comment type="caution">
    <text evidence="1">The sequence shown here is derived from an EMBL/GenBank/DDBJ whole genome shotgun (WGS) entry which is preliminary data.</text>
</comment>
<dbReference type="EMBL" id="MWPQ01000040">
    <property type="protein sequence ID" value="OPH82899.1"/>
    <property type="molecule type" value="Genomic_DNA"/>
</dbReference>
<reference evidence="1 2" key="1">
    <citation type="submission" date="2017-02" db="EMBL/GenBank/DDBJ databases">
        <title>Genome sequence of the nitrite-oxidizing bacterium Nitrobacter vulgaris strain Ab1.</title>
        <authorList>
            <person name="Mellbye B.L."/>
            <person name="Davis E.W."/>
            <person name="Spieck E."/>
            <person name="Chang J.H."/>
            <person name="Bottomley P.J."/>
            <person name="Sayavedra-Soto L.A."/>
        </authorList>
    </citation>
    <scope>NUCLEOTIDE SEQUENCE [LARGE SCALE GENOMIC DNA]</scope>
    <source>
        <strain evidence="1 2">Ab1</strain>
    </source>
</reference>